<dbReference type="STRING" id="408657.SAMN04487995_3679"/>
<dbReference type="OrthoDB" id="9778168at2"/>
<feature type="domain" description="AAA" evidence="1">
    <location>
        <begin position="19"/>
        <end position="139"/>
    </location>
</feature>
<dbReference type="Pfam" id="PF13635">
    <property type="entry name" value="DUF4143"/>
    <property type="match status" value="1"/>
</dbReference>
<dbReference type="Proteomes" id="UP000199532">
    <property type="component" value="Unassembled WGS sequence"/>
</dbReference>
<organism evidence="3 4">
    <name type="scientific">Dyadobacter koreensis</name>
    <dbReference type="NCBI Taxonomy" id="408657"/>
    <lineage>
        <taxon>Bacteria</taxon>
        <taxon>Pseudomonadati</taxon>
        <taxon>Bacteroidota</taxon>
        <taxon>Cytophagia</taxon>
        <taxon>Cytophagales</taxon>
        <taxon>Spirosomataceae</taxon>
        <taxon>Dyadobacter</taxon>
    </lineage>
</organism>
<evidence type="ECO:0000259" key="2">
    <source>
        <dbReference type="Pfam" id="PF13635"/>
    </source>
</evidence>
<dbReference type="PANTHER" id="PTHR43566:SF2">
    <property type="entry name" value="DUF4143 DOMAIN-CONTAINING PROTEIN"/>
    <property type="match status" value="1"/>
</dbReference>
<gene>
    <name evidence="3" type="ORF">SAMN04487995_3679</name>
</gene>
<sequence length="390" mass="43863">MIKRRIEEKLKDALRRSASVALMGPRQIGKTTIAINISESKPSIYMDLENRLDLEKVKDFKSFHDANRKSLIILDEVQKLPELFMELRGIIDQERRKDNRYGLFLFLGSASMDLLQQSGESLAGRISYIELYPIDILEYAGGNVEAMNMLWLRGGFPESLLAVSDSDSIAWRDDFIKTYLERDIPQFGPRIPAATLERFWTMLAHNQGSVLNASHLARNLEVSGVTIGRYLDLMTDLLLVRRLQPWTANVGKRLIRSPKIYLRDSGITHALLTIGDYNSLLGHPVVGGSWEGFVIENILGVVPSRTQSFYYGSPGGAEIDLILEFAGGKKWAIEIKRNSSPKLSKGFHIACEDLKPDRMFVVYSGKDTFPMGGGVMAISLFDLMTEVLNQ</sequence>
<dbReference type="InterPro" id="IPR041682">
    <property type="entry name" value="AAA_14"/>
</dbReference>
<name>A0A1H6WPA1_9BACT</name>
<reference evidence="3 4" key="1">
    <citation type="submission" date="2016-10" db="EMBL/GenBank/DDBJ databases">
        <authorList>
            <person name="de Groot N.N."/>
        </authorList>
    </citation>
    <scope>NUCLEOTIDE SEQUENCE [LARGE SCALE GENOMIC DNA]</scope>
    <source>
        <strain evidence="3 4">DSM 19938</strain>
    </source>
</reference>
<protein>
    <recommendedName>
        <fullName evidence="5">AAA+ ATPase domain-containing protein</fullName>
    </recommendedName>
</protein>
<proteinExistence type="predicted"/>
<dbReference type="SUPFAM" id="SSF52540">
    <property type="entry name" value="P-loop containing nucleoside triphosphate hydrolases"/>
    <property type="match status" value="1"/>
</dbReference>
<dbReference type="PANTHER" id="PTHR43566">
    <property type="entry name" value="CONSERVED PROTEIN"/>
    <property type="match status" value="1"/>
</dbReference>
<evidence type="ECO:0000313" key="3">
    <source>
        <dbReference type="EMBL" id="SEJ18851.1"/>
    </source>
</evidence>
<accession>A0A1H6WPA1</accession>
<evidence type="ECO:0000259" key="1">
    <source>
        <dbReference type="Pfam" id="PF13173"/>
    </source>
</evidence>
<keyword evidence="4" id="KW-1185">Reference proteome</keyword>
<evidence type="ECO:0008006" key="5">
    <source>
        <dbReference type="Google" id="ProtNLM"/>
    </source>
</evidence>
<evidence type="ECO:0000313" key="4">
    <source>
        <dbReference type="Proteomes" id="UP000199532"/>
    </source>
</evidence>
<dbReference type="InterPro" id="IPR027417">
    <property type="entry name" value="P-loop_NTPase"/>
</dbReference>
<dbReference type="Pfam" id="PF13173">
    <property type="entry name" value="AAA_14"/>
    <property type="match status" value="1"/>
</dbReference>
<dbReference type="RefSeq" id="WP_090337627.1">
    <property type="nucleotide sequence ID" value="NZ_FNXY01000005.1"/>
</dbReference>
<dbReference type="EMBL" id="FNXY01000005">
    <property type="protein sequence ID" value="SEJ18851.1"/>
    <property type="molecule type" value="Genomic_DNA"/>
</dbReference>
<feature type="domain" description="DUF4143" evidence="2">
    <location>
        <begin position="181"/>
        <end position="337"/>
    </location>
</feature>
<dbReference type="Gene3D" id="3.40.50.300">
    <property type="entry name" value="P-loop containing nucleotide triphosphate hydrolases"/>
    <property type="match status" value="1"/>
</dbReference>
<dbReference type="InterPro" id="IPR025420">
    <property type="entry name" value="DUF4143"/>
</dbReference>
<dbReference type="AlphaFoldDB" id="A0A1H6WPA1"/>